<dbReference type="PANTHER" id="PTHR43024:SF1">
    <property type="entry name" value="UDP-N-ACETYLMURAMOYL-TRIPEPTIDE--D-ALANYL-D-ALANINE LIGASE"/>
    <property type="match status" value="1"/>
</dbReference>
<dbReference type="Pfam" id="PF08245">
    <property type="entry name" value="Mur_ligase_M"/>
    <property type="match status" value="1"/>
</dbReference>
<feature type="domain" description="Mur ligase central" evidence="4">
    <location>
        <begin position="3"/>
        <end position="188"/>
    </location>
</feature>
<gene>
    <name evidence="5" type="ORF">S01H1_73204</name>
</gene>
<dbReference type="EMBL" id="BARS01048901">
    <property type="protein sequence ID" value="GAG28525.1"/>
    <property type="molecule type" value="Genomic_DNA"/>
</dbReference>
<dbReference type="InterPro" id="IPR036565">
    <property type="entry name" value="Mur-like_cat_sf"/>
</dbReference>
<organism evidence="5">
    <name type="scientific">marine sediment metagenome</name>
    <dbReference type="NCBI Taxonomy" id="412755"/>
    <lineage>
        <taxon>unclassified sequences</taxon>
        <taxon>metagenomes</taxon>
        <taxon>ecological metagenomes</taxon>
    </lineage>
</organism>
<dbReference type="InterPro" id="IPR013221">
    <property type="entry name" value="Mur_ligase_cen"/>
</dbReference>
<reference evidence="5" key="1">
    <citation type="journal article" date="2014" name="Front. Microbiol.">
        <title>High frequency of phylogenetically diverse reductive dehalogenase-homologous genes in deep subseafloor sedimentary metagenomes.</title>
        <authorList>
            <person name="Kawai M."/>
            <person name="Futagami T."/>
            <person name="Toyoda A."/>
            <person name="Takaki Y."/>
            <person name="Nishi S."/>
            <person name="Hori S."/>
            <person name="Arai W."/>
            <person name="Tsubouchi T."/>
            <person name="Morono Y."/>
            <person name="Uchiyama I."/>
            <person name="Ito T."/>
            <person name="Fujiyama A."/>
            <person name="Inagaki F."/>
            <person name="Takami H."/>
        </authorList>
    </citation>
    <scope>NUCLEOTIDE SEQUENCE</scope>
    <source>
        <strain evidence="5">Expedition CK06-06</strain>
    </source>
</reference>
<name>X0WD29_9ZZZZ</name>
<dbReference type="PANTHER" id="PTHR43024">
    <property type="entry name" value="UDP-N-ACETYLMURAMOYL-TRIPEPTIDE--D-ALANYL-D-ALANINE LIGASE"/>
    <property type="match status" value="1"/>
</dbReference>
<dbReference type="InterPro" id="IPR036615">
    <property type="entry name" value="Mur_ligase_C_dom_sf"/>
</dbReference>
<proteinExistence type="predicted"/>
<accession>X0WD29</accession>
<keyword evidence="1" id="KW-0436">Ligase</keyword>
<evidence type="ECO:0000256" key="3">
    <source>
        <dbReference type="ARBA" id="ARBA00022840"/>
    </source>
</evidence>
<dbReference type="Gene3D" id="3.40.1190.10">
    <property type="entry name" value="Mur-like, catalytic domain"/>
    <property type="match status" value="1"/>
</dbReference>
<evidence type="ECO:0000256" key="1">
    <source>
        <dbReference type="ARBA" id="ARBA00022598"/>
    </source>
</evidence>
<evidence type="ECO:0000313" key="5">
    <source>
        <dbReference type="EMBL" id="GAG28525.1"/>
    </source>
</evidence>
<keyword evidence="2" id="KW-0547">Nucleotide-binding</keyword>
<dbReference type="Gene3D" id="3.90.190.20">
    <property type="entry name" value="Mur ligase, C-terminal domain"/>
    <property type="match status" value="1"/>
</dbReference>
<comment type="caution">
    <text evidence="5">The sequence shown here is derived from an EMBL/GenBank/DDBJ whole genome shotgun (WGS) entry which is preliminary data.</text>
</comment>
<dbReference type="AlphaFoldDB" id="X0WD29"/>
<dbReference type="SUPFAM" id="SSF53623">
    <property type="entry name" value="MurD-like peptide ligases, catalytic domain"/>
    <property type="match status" value="1"/>
</dbReference>
<dbReference type="GO" id="GO:0005524">
    <property type="term" value="F:ATP binding"/>
    <property type="evidence" value="ECO:0007669"/>
    <property type="project" value="UniProtKB-KW"/>
</dbReference>
<feature type="non-terminal residue" evidence="5">
    <location>
        <position position="1"/>
    </location>
</feature>
<sequence length="242" mass="25735">VAITGTNGKTTTKEMTAAVLGQAFSVLKTPGNFNNLIGLPLTLFGLSGSHEWAVLELAMNRPGEIRRLSEIADPDLGVITNIEAGHLEGVKDIDGVMEAKGELLEWLGQDGTAVLNIDDERVCRLAERFGGRVVTFGIHSSAEVWGTPVSQTRSGSSFDLSWYDESVRVSLKILGKGAIYNALAAAAVGYRADLSIEEVKKGLESAVSLPGRMEISTLPRGIHLIDDTYNANPGSVAVAIET</sequence>
<dbReference type="SUPFAM" id="SSF53244">
    <property type="entry name" value="MurD-like peptide ligases, peptide-binding domain"/>
    <property type="match status" value="1"/>
</dbReference>
<dbReference type="InterPro" id="IPR051046">
    <property type="entry name" value="MurCDEF_CellWall_CoF430Synth"/>
</dbReference>
<protein>
    <recommendedName>
        <fullName evidence="4">Mur ligase central domain-containing protein</fullName>
    </recommendedName>
</protein>
<evidence type="ECO:0000256" key="2">
    <source>
        <dbReference type="ARBA" id="ARBA00022741"/>
    </source>
</evidence>
<keyword evidence="3" id="KW-0067">ATP-binding</keyword>
<dbReference type="GO" id="GO:0016881">
    <property type="term" value="F:acid-amino acid ligase activity"/>
    <property type="evidence" value="ECO:0007669"/>
    <property type="project" value="InterPro"/>
</dbReference>
<feature type="non-terminal residue" evidence="5">
    <location>
        <position position="242"/>
    </location>
</feature>
<evidence type="ECO:0000259" key="4">
    <source>
        <dbReference type="Pfam" id="PF08245"/>
    </source>
</evidence>